<comment type="caution">
    <text evidence="9">The sequence shown here is derived from an EMBL/GenBank/DDBJ whole genome shotgun (WGS) entry which is preliminary data.</text>
</comment>
<feature type="domain" description="MgtC/SapB/SrpB/YhiD N-terminal" evidence="8">
    <location>
        <begin position="23"/>
        <end position="149"/>
    </location>
</feature>
<keyword evidence="6 7" id="KW-0472">Membrane</keyword>
<dbReference type="Proteomes" id="UP001523219">
    <property type="component" value="Unassembled WGS sequence"/>
</dbReference>
<dbReference type="PANTHER" id="PTHR33778:SF1">
    <property type="entry name" value="MAGNESIUM TRANSPORTER YHID-RELATED"/>
    <property type="match status" value="1"/>
</dbReference>
<feature type="transmembrane region" description="Helical" evidence="7">
    <location>
        <begin position="20"/>
        <end position="39"/>
    </location>
</feature>
<keyword evidence="5 7" id="KW-1133">Transmembrane helix</keyword>
<feature type="transmembrane region" description="Helical" evidence="7">
    <location>
        <begin position="83"/>
        <end position="101"/>
    </location>
</feature>
<dbReference type="RefSeq" id="WP_252428314.1">
    <property type="nucleotide sequence ID" value="NZ_JAMWMR010000038.1"/>
</dbReference>
<keyword evidence="4 7" id="KW-0812">Transmembrane</keyword>
<comment type="similarity">
    <text evidence="2">Belongs to the MgtC/SapB family.</text>
</comment>
<dbReference type="EMBL" id="JAMWMR010000038">
    <property type="protein sequence ID" value="MCN9244527.1"/>
    <property type="molecule type" value="Genomic_DNA"/>
</dbReference>
<dbReference type="InterPro" id="IPR049177">
    <property type="entry name" value="MgtC_SapB_SrpB_YhiD_N"/>
</dbReference>
<evidence type="ECO:0000313" key="10">
    <source>
        <dbReference type="Proteomes" id="UP001523219"/>
    </source>
</evidence>
<feature type="transmembrane region" description="Helical" evidence="7">
    <location>
        <begin position="113"/>
        <end position="143"/>
    </location>
</feature>
<evidence type="ECO:0000256" key="2">
    <source>
        <dbReference type="ARBA" id="ARBA00009298"/>
    </source>
</evidence>
<proteinExistence type="inferred from homology"/>
<keyword evidence="10" id="KW-1185">Reference proteome</keyword>
<evidence type="ECO:0000313" key="9">
    <source>
        <dbReference type="EMBL" id="MCN9244527.1"/>
    </source>
</evidence>
<evidence type="ECO:0000256" key="6">
    <source>
        <dbReference type="ARBA" id="ARBA00023136"/>
    </source>
</evidence>
<evidence type="ECO:0000259" key="8">
    <source>
        <dbReference type="Pfam" id="PF02308"/>
    </source>
</evidence>
<evidence type="ECO:0000256" key="1">
    <source>
        <dbReference type="ARBA" id="ARBA00004651"/>
    </source>
</evidence>
<dbReference type="InterPro" id="IPR003416">
    <property type="entry name" value="MgtC/SapB/SrpB/YhiD_fam"/>
</dbReference>
<keyword evidence="3" id="KW-1003">Cell membrane</keyword>
<comment type="subcellular location">
    <subcellularLocation>
        <location evidence="1">Cell membrane</location>
        <topology evidence="1">Multi-pass membrane protein</topology>
    </subcellularLocation>
</comment>
<dbReference type="PRINTS" id="PR01837">
    <property type="entry name" value="MGTCSAPBPROT"/>
</dbReference>
<reference evidence="9 10" key="1">
    <citation type="submission" date="2022-05" db="EMBL/GenBank/DDBJ databases">
        <title>Streptomyces sp. nov. RY43-2 isolated from soil of a peat swamp forest.</title>
        <authorList>
            <person name="Kanchanasin P."/>
            <person name="Tanasupawat S."/>
            <person name="Phongsopitanun W."/>
        </authorList>
    </citation>
    <scope>NUCLEOTIDE SEQUENCE [LARGE SCALE GENOMIC DNA]</scope>
    <source>
        <strain evidence="9 10">RY43-2</strain>
    </source>
</reference>
<protein>
    <submittedName>
        <fullName evidence="9">MgtC/SapB family protein</fullName>
    </submittedName>
</protein>
<evidence type="ECO:0000256" key="3">
    <source>
        <dbReference type="ARBA" id="ARBA00022475"/>
    </source>
</evidence>
<sequence>MHSSASQLWNPSSGQGLRQLAELGLALLLSTLIGLERAFQQKSAGLRTHALVGVGAALFMEVSQHGFANVLGLPNVVLDPSRVAAQIVTGIGFIGGGLIFVRRDIVRGLTTAATIWLTAAVGMACGGGLWLLALAVAAAHFLIVRGYPLLTRRFPAISAPEQTDLQLSYLPGYGALPRILERCTTEGFRVLNVRIDRAPWQEGTEETALDAGTTEVHLFIEGTGNVHHLLAELAELDGVLRLGGPEPEGPY</sequence>
<gene>
    <name evidence="9" type="ORF">NGF19_27725</name>
</gene>
<name>A0ABT0ZLR6_9ACTN</name>
<organism evidence="9 10">
    <name type="scientific">Streptomyces macrolidinus</name>
    <dbReference type="NCBI Taxonomy" id="2952607"/>
    <lineage>
        <taxon>Bacteria</taxon>
        <taxon>Bacillati</taxon>
        <taxon>Actinomycetota</taxon>
        <taxon>Actinomycetes</taxon>
        <taxon>Kitasatosporales</taxon>
        <taxon>Streptomycetaceae</taxon>
        <taxon>Streptomyces</taxon>
    </lineage>
</organism>
<feature type="transmembrane region" description="Helical" evidence="7">
    <location>
        <begin position="51"/>
        <end position="71"/>
    </location>
</feature>
<evidence type="ECO:0000256" key="4">
    <source>
        <dbReference type="ARBA" id="ARBA00022692"/>
    </source>
</evidence>
<dbReference type="PANTHER" id="PTHR33778">
    <property type="entry name" value="PROTEIN MGTC"/>
    <property type="match status" value="1"/>
</dbReference>
<dbReference type="Pfam" id="PF02308">
    <property type="entry name" value="MgtC"/>
    <property type="match status" value="1"/>
</dbReference>
<evidence type="ECO:0000256" key="5">
    <source>
        <dbReference type="ARBA" id="ARBA00022989"/>
    </source>
</evidence>
<evidence type="ECO:0000256" key="7">
    <source>
        <dbReference type="SAM" id="Phobius"/>
    </source>
</evidence>
<accession>A0ABT0ZLR6</accession>